<evidence type="ECO:0000313" key="1">
    <source>
        <dbReference type="EMBL" id="RGS13134.1"/>
    </source>
</evidence>
<reference evidence="1 2" key="1">
    <citation type="submission" date="2018-08" db="EMBL/GenBank/DDBJ databases">
        <title>A genome reference for cultivated species of the human gut microbiota.</title>
        <authorList>
            <person name="Zou Y."/>
            <person name="Xue W."/>
            <person name="Luo G."/>
        </authorList>
    </citation>
    <scope>NUCLEOTIDE SEQUENCE [LARGE SCALE GENOMIC DNA]</scope>
    <source>
        <strain evidence="1 2">AF24-12</strain>
    </source>
</reference>
<organism evidence="1 2">
    <name type="scientific">Segatella copri</name>
    <dbReference type="NCBI Taxonomy" id="165179"/>
    <lineage>
        <taxon>Bacteria</taxon>
        <taxon>Pseudomonadati</taxon>
        <taxon>Bacteroidota</taxon>
        <taxon>Bacteroidia</taxon>
        <taxon>Bacteroidales</taxon>
        <taxon>Prevotellaceae</taxon>
        <taxon>Segatella</taxon>
    </lineage>
</organism>
<protein>
    <submittedName>
        <fullName evidence="1">Uncharacterized protein</fullName>
    </submittedName>
</protein>
<name>A0A412HCF3_9BACT</name>
<evidence type="ECO:0000313" key="2">
    <source>
        <dbReference type="Proteomes" id="UP000283872"/>
    </source>
</evidence>
<gene>
    <name evidence="1" type="ORF">DWY11_12190</name>
</gene>
<dbReference type="EMBL" id="QRVA01000035">
    <property type="protein sequence ID" value="RGS13134.1"/>
    <property type="molecule type" value="Genomic_DNA"/>
</dbReference>
<sequence>MQPELVLNKLKKNIRVLILALFSLITCHTDNSILQKAKKKLCILHLIIYIRKEKKKNYQTIVIIKKIKV</sequence>
<accession>A0A412HCF3</accession>
<dbReference type="AlphaFoldDB" id="A0A412HCF3"/>
<dbReference type="Proteomes" id="UP000283872">
    <property type="component" value="Unassembled WGS sequence"/>
</dbReference>
<comment type="caution">
    <text evidence="1">The sequence shown here is derived from an EMBL/GenBank/DDBJ whole genome shotgun (WGS) entry which is preliminary data.</text>
</comment>
<proteinExistence type="predicted"/>